<accession>D4JEZ4</accession>
<dbReference type="KEGG" id="euc:EC1_13480"/>
<evidence type="ECO:0000313" key="2">
    <source>
        <dbReference type="Proteomes" id="UP000008801"/>
    </source>
</evidence>
<gene>
    <name evidence="1" type="ORF">EC1_13480</name>
</gene>
<reference evidence="1 2" key="1">
    <citation type="submission" date="2010-03" db="EMBL/GenBank/DDBJ databases">
        <title>The genome sequence of Eubacterium cylindroides T2-87.</title>
        <authorList>
            <consortium name="metaHIT consortium -- http://www.metahit.eu/"/>
            <person name="Pajon A."/>
            <person name="Turner K."/>
            <person name="Parkhill J."/>
            <person name="Duncan S."/>
            <person name="Flint H."/>
        </authorList>
    </citation>
    <scope>NUCLEOTIDE SEQUENCE [LARGE SCALE GENOMIC DNA]</scope>
    <source>
        <strain evidence="1 2">T2-87</strain>
    </source>
</reference>
<protein>
    <submittedName>
        <fullName evidence="1">Uncharacterized protein</fullName>
    </submittedName>
</protein>
<reference evidence="1 2" key="2">
    <citation type="submission" date="2010-03" db="EMBL/GenBank/DDBJ databases">
        <authorList>
            <person name="Pajon A."/>
        </authorList>
    </citation>
    <scope>NUCLEOTIDE SEQUENCE [LARGE SCALE GENOMIC DNA]</scope>
    <source>
        <strain evidence="1 2">T2-87</strain>
    </source>
</reference>
<sequence>MTLILLIFFCLCITGVRVDFFNRDYISRDTTIQINGIFGWALQAFFSSSLLSDPLSLGARLY</sequence>
<dbReference type="HOGENOM" id="CLU_2897505_0_0_9"/>
<dbReference type="Proteomes" id="UP000008801">
    <property type="component" value="Chromosome"/>
</dbReference>
<dbReference type="EMBL" id="FP929041">
    <property type="protein sequence ID" value="CBK88766.1"/>
    <property type="molecule type" value="Genomic_DNA"/>
</dbReference>
<organism evidence="1 2">
    <name type="scientific">Faecalitalea cylindroides T2-87</name>
    <dbReference type="NCBI Taxonomy" id="717960"/>
    <lineage>
        <taxon>Bacteria</taxon>
        <taxon>Bacillati</taxon>
        <taxon>Bacillota</taxon>
        <taxon>Erysipelotrichia</taxon>
        <taxon>Erysipelotrichales</taxon>
        <taxon>Erysipelotrichaceae</taxon>
        <taxon>Faecalitalea</taxon>
    </lineage>
</organism>
<dbReference type="AlphaFoldDB" id="D4JEZ4"/>
<proteinExistence type="predicted"/>
<dbReference type="STRING" id="717960.EC1_13480"/>
<name>D4JEZ4_9FIRM</name>
<evidence type="ECO:0000313" key="1">
    <source>
        <dbReference type="EMBL" id="CBK88766.1"/>
    </source>
</evidence>